<dbReference type="SUPFAM" id="SSF161098">
    <property type="entry name" value="MetI-like"/>
    <property type="match status" value="1"/>
</dbReference>
<evidence type="ECO:0000256" key="3">
    <source>
        <dbReference type="ARBA" id="ARBA00022475"/>
    </source>
</evidence>
<organism evidence="10 11">
    <name type="scientific">Nocardioides donggukensis</name>
    <dbReference type="NCBI Taxonomy" id="2774019"/>
    <lineage>
        <taxon>Bacteria</taxon>
        <taxon>Bacillati</taxon>
        <taxon>Actinomycetota</taxon>
        <taxon>Actinomycetes</taxon>
        <taxon>Propionibacteriales</taxon>
        <taxon>Nocardioidaceae</taxon>
        <taxon>Nocardioides</taxon>
    </lineage>
</organism>
<keyword evidence="7 8" id="KW-0472">Membrane</keyword>
<dbReference type="GO" id="GO:0005886">
    <property type="term" value="C:plasma membrane"/>
    <property type="evidence" value="ECO:0007669"/>
    <property type="project" value="UniProtKB-SubCell"/>
</dbReference>
<dbReference type="InterPro" id="IPR000515">
    <property type="entry name" value="MetI-like"/>
</dbReference>
<reference evidence="10" key="1">
    <citation type="submission" date="2020-09" db="EMBL/GenBank/DDBJ databases">
        <title>Nocardioides sp. strain MJB4 16S ribosomal RNA gene Genome sequencing and assembly.</title>
        <authorList>
            <person name="Kim I."/>
        </authorList>
    </citation>
    <scope>NUCLEOTIDE SEQUENCE</scope>
    <source>
        <strain evidence="10">MJB4</strain>
    </source>
</reference>
<feature type="transmembrane region" description="Helical" evidence="8">
    <location>
        <begin position="123"/>
        <end position="143"/>
    </location>
</feature>
<dbReference type="AlphaFoldDB" id="A0A927K3E9"/>
<keyword evidence="5 8" id="KW-0812">Transmembrane</keyword>
<comment type="subcellular location">
    <subcellularLocation>
        <location evidence="1">Cell inner membrane</location>
        <topology evidence="1">Multi-pass membrane protein</topology>
    </subcellularLocation>
    <subcellularLocation>
        <location evidence="8">Cell membrane</location>
        <topology evidence="8">Multi-pass membrane protein</topology>
    </subcellularLocation>
</comment>
<dbReference type="CDD" id="cd06261">
    <property type="entry name" value="TM_PBP2"/>
    <property type="match status" value="1"/>
</dbReference>
<keyword evidence="3" id="KW-1003">Cell membrane</keyword>
<evidence type="ECO:0000256" key="1">
    <source>
        <dbReference type="ARBA" id="ARBA00004429"/>
    </source>
</evidence>
<evidence type="ECO:0000256" key="6">
    <source>
        <dbReference type="ARBA" id="ARBA00022989"/>
    </source>
</evidence>
<dbReference type="PANTHER" id="PTHR43357:SF4">
    <property type="entry name" value="INNER MEMBRANE ABC TRANSPORTER PERMEASE PROTEIN YDCV"/>
    <property type="match status" value="1"/>
</dbReference>
<feature type="domain" description="ABC transmembrane type-1" evidence="9">
    <location>
        <begin position="51"/>
        <end position="239"/>
    </location>
</feature>
<proteinExistence type="inferred from homology"/>
<keyword evidence="6 8" id="KW-1133">Transmembrane helix</keyword>
<evidence type="ECO:0000313" key="10">
    <source>
        <dbReference type="EMBL" id="MBD8868250.1"/>
    </source>
</evidence>
<evidence type="ECO:0000256" key="8">
    <source>
        <dbReference type="RuleBase" id="RU363032"/>
    </source>
</evidence>
<sequence>MAVVVLLVLLPLLPVLLWAVADTWRYPDLLPGGLTGRGLRLVTGSSVLGALGTSTLIATAVACLACAVGFPAGRALGMHSFRGRRVVQFLLLAPVLVPALAVTLGLQVFFIRLGLADTVTGVVLVQLMPTVPYAATLLGASYANLDADHERQARVLGAGPWRTVAAVTVPLLRPALVTTWLLTFLISWSEYILTLLIGGGRVTTLPLLLFSAIESSDRTAAAALGLLVVLPPVLLVLVVARLLGSRDDAFLGVARA</sequence>
<keyword evidence="2 8" id="KW-0813">Transport</keyword>
<dbReference type="EMBL" id="JACYXZ010000001">
    <property type="protein sequence ID" value="MBD8868250.1"/>
    <property type="molecule type" value="Genomic_DNA"/>
</dbReference>
<keyword evidence="11" id="KW-1185">Reference proteome</keyword>
<protein>
    <submittedName>
        <fullName evidence="10">ABC transporter permease subunit</fullName>
    </submittedName>
</protein>
<evidence type="ECO:0000256" key="7">
    <source>
        <dbReference type="ARBA" id="ARBA00023136"/>
    </source>
</evidence>
<accession>A0A927K3E9</accession>
<feature type="transmembrane region" description="Helical" evidence="8">
    <location>
        <begin position="192"/>
        <end position="213"/>
    </location>
</feature>
<comment type="similarity">
    <text evidence="8">Belongs to the binding-protein-dependent transport system permease family.</text>
</comment>
<keyword evidence="4" id="KW-0997">Cell inner membrane</keyword>
<dbReference type="Pfam" id="PF00528">
    <property type="entry name" value="BPD_transp_1"/>
    <property type="match status" value="1"/>
</dbReference>
<dbReference type="InterPro" id="IPR035906">
    <property type="entry name" value="MetI-like_sf"/>
</dbReference>
<feature type="transmembrane region" description="Helical" evidence="8">
    <location>
        <begin position="220"/>
        <end position="243"/>
    </location>
</feature>
<feature type="transmembrane region" description="Helical" evidence="8">
    <location>
        <begin position="164"/>
        <end position="186"/>
    </location>
</feature>
<feature type="transmembrane region" description="Helical" evidence="8">
    <location>
        <begin position="47"/>
        <end position="68"/>
    </location>
</feature>
<evidence type="ECO:0000313" key="11">
    <source>
        <dbReference type="Proteomes" id="UP000616839"/>
    </source>
</evidence>
<dbReference type="Gene3D" id="1.10.3720.10">
    <property type="entry name" value="MetI-like"/>
    <property type="match status" value="1"/>
</dbReference>
<dbReference type="PROSITE" id="PS50928">
    <property type="entry name" value="ABC_TM1"/>
    <property type="match status" value="1"/>
</dbReference>
<evidence type="ECO:0000256" key="2">
    <source>
        <dbReference type="ARBA" id="ARBA00022448"/>
    </source>
</evidence>
<evidence type="ECO:0000256" key="5">
    <source>
        <dbReference type="ARBA" id="ARBA00022692"/>
    </source>
</evidence>
<dbReference type="GO" id="GO:0055085">
    <property type="term" value="P:transmembrane transport"/>
    <property type="evidence" value="ECO:0007669"/>
    <property type="project" value="InterPro"/>
</dbReference>
<dbReference type="PANTHER" id="PTHR43357">
    <property type="entry name" value="INNER MEMBRANE ABC TRANSPORTER PERMEASE PROTEIN YDCV"/>
    <property type="match status" value="1"/>
</dbReference>
<feature type="transmembrane region" description="Helical" evidence="8">
    <location>
        <begin position="89"/>
        <end position="111"/>
    </location>
</feature>
<name>A0A927K3E9_9ACTN</name>
<evidence type="ECO:0000259" key="9">
    <source>
        <dbReference type="PROSITE" id="PS50928"/>
    </source>
</evidence>
<evidence type="ECO:0000256" key="4">
    <source>
        <dbReference type="ARBA" id="ARBA00022519"/>
    </source>
</evidence>
<gene>
    <name evidence="10" type="ORF">IE331_01310</name>
</gene>
<comment type="caution">
    <text evidence="10">The sequence shown here is derived from an EMBL/GenBank/DDBJ whole genome shotgun (WGS) entry which is preliminary data.</text>
</comment>
<dbReference type="Proteomes" id="UP000616839">
    <property type="component" value="Unassembled WGS sequence"/>
</dbReference>